<dbReference type="EMBL" id="BDQI01000061">
    <property type="protein sequence ID" value="GAX58701.1"/>
    <property type="molecule type" value="Genomic_DNA"/>
</dbReference>
<protein>
    <submittedName>
        <fullName evidence="1">Uncharacterized protein</fullName>
    </submittedName>
</protein>
<dbReference type="Proteomes" id="UP000217446">
    <property type="component" value="Unassembled WGS sequence"/>
</dbReference>
<sequence length="95" mass="10320">MRIRLRWDVSRCAGPGGIRLFRGEESGWAYAYVGPGYSMPRGPVTSLRHVYATPESVAAAADSLVRTGWPPAEAHGEEWSQAGAVCAAINAYRLR</sequence>
<comment type="caution">
    <text evidence="1">The sequence shown here is derived from an EMBL/GenBank/DDBJ whole genome shotgun (WGS) entry which is preliminary data.</text>
</comment>
<proteinExistence type="predicted"/>
<accession>A0A286PGM2</accession>
<dbReference type="RefSeq" id="WP_067384352.1">
    <property type="nucleotide sequence ID" value="NZ_BDQI01000061.1"/>
</dbReference>
<keyword evidence="2" id="KW-1185">Reference proteome</keyword>
<organism evidence="1 2">
    <name type="scientific">Streptomyces olivochromogenes</name>
    <dbReference type="NCBI Taxonomy" id="1963"/>
    <lineage>
        <taxon>Bacteria</taxon>
        <taxon>Bacillati</taxon>
        <taxon>Actinomycetota</taxon>
        <taxon>Actinomycetes</taxon>
        <taxon>Kitasatosporales</taxon>
        <taxon>Streptomycetaceae</taxon>
        <taxon>Streptomyces</taxon>
    </lineage>
</organism>
<evidence type="ECO:0000313" key="2">
    <source>
        <dbReference type="Proteomes" id="UP000217446"/>
    </source>
</evidence>
<evidence type="ECO:0000313" key="1">
    <source>
        <dbReference type="EMBL" id="GAX58701.1"/>
    </source>
</evidence>
<gene>
    <name evidence="1" type="ORF">SO3561_10276</name>
</gene>
<reference evidence="2" key="1">
    <citation type="submission" date="2017-05" db="EMBL/GenBank/DDBJ databases">
        <title>Streptomyces olivochromogenes NBRC 3561 whole genome shotgun sequence.</title>
        <authorList>
            <person name="Dohra H."/>
            <person name="Kodani S."/>
        </authorList>
    </citation>
    <scope>NUCLEOTIDE SEQUENCE [LARGE SCALE GENOMIC DNA]</scope>
    <source>
        <strain evidence="2">NBRC 3561</strain>
    </source>
</reference>
<dbReference type="AlphaFoldDB" id="A0A286PGM2"/>
<name>A0A286PGM2_STROL</name>